<dbReference type="Pfam" id="PF01988">
    <property type="entry name" value="VIT1"/>
    <property type="match status" value="1"/>
</dbReference>
<gene>
    <name evidence="7" type="ORF">HMPREF2128_09085</name>
</gene>
<evidence type="ECO:0000256" key="6">
    <source>
        <dbReference type="SAM" id="Phobius"/>
    </source>
</evidence>
<dbReference type="EMBL" id="JRNH01000029">
    <property type="protein sequence ID" value="KGF19707.1"/>
    <property type="molecule type" value="Genomic_DNA"/>
</dbReference>
<comment type="subcellular location">
    <subcellularLocation>
        <location evidence="1">Endomembrane system</location>
        <topology evidence="1">Multi-pass membrane protein</topology>
    </subcellularLocation>
</comment>
<evidence type="ECO:0008006" key="9">
    <source>
        <dbReference type="Google" id="ProtNLM"/>
    </source>
</evidence>
<feature type="transmembrane region" description="Helical" evidence="6">
    <location>
        <begin position="186"/>
        <end position="205"/>
    </location>
</feature>
<dbReference type="GO" id="GO:0005384">
    <property type="term" value="F:manganese ion transmembrane transporter activity"/>
    <property type="evidence" value="ECO:0007669"/>
    <property type="project" value="InterPro"/>
</dbReference>
<dbReference type="GO" id="GO:0030026">
    <property type="term" value="P:intracellular manganese ion homeostasis"/>
    <property type="evidence" value="ECO:0007669"/>
    <property type="project" value="InterPro"/>
</dbReference>
<dbReference type="InterPro" id="IPR008217">
    <property type="entry name" value="Ccc1_fam"/>
</dbReference>
<evidence type="ECO:0000313" key="7">
    <source>
        <dbReference type="EMBL" id="KGF19707.1"/>
    </source>
</evidence>
<evidence type="ECO:0000256" key="5">
    <source>
        <dbReference type="SAM" id="MobiDB-lite"/>
    </source>
</evidence>
<dbReference type="Proteomes" id="UP000053528">
    <property type="component" value="Unassembled WGS sequence"/>
</dbReference>
<keyword evidence="2 6" id="KW-0812">Transmembrane</keyword>
<dbReference type="GO" id="GO:0012505">
    <property type="term" value="C:endomembrane system"/>
    <property type="evidence" value="ECO:0007669"/>
    <property type="project" value="UniProtKB-SubCell"/>
</dbReference>
<organism evidence="7 8">
    <name type="scientific">Pseudoglutamicibacter albus DNF00011</name>
    <dbReference type="NCBI Taxonomy" id="1401063"/>
    <lineage>
        <taxon>Bacteria</taxon>
        <taxon>Bacillati</taxon>
        <taxon>Actinomycetota</taxon>
        <taxon>Actinomycetes</taxon>
        <taxon>Micrococcales</taxon>
        <taxon>Micrococcaceae</taxon>
        <taxon>Pseudoglutamicibacter</taxon>
    </lineage>
</organism>
<sequence>MSSTSVGHENRPEPHQVSGHAQKLNWLRAGVLGANDGIVSVAAVVVGVAGATTQIGPILAAGAAAVIGGAVSMGLGEYVSVSSQKDAEEALVAKEKRELLEDPEGELEELTQLYQQQGLSRDTAEKVAVELTEKDALKAHLQMELNIDEDDIVSPWHAAFASMLAFFAGAILPMLTIVLLPHGANIVGTFVATLVALALTGAVGAKLGGSSPVKAAIRVVVGGALALGFTYLVGYLLGASGVA</sequence>
<dbReference type="PANTHER" id="PTHR31851">
    <property type="entry name" value="FE(2+)/MN(2+) TRANSPORTER PCL1"/>
    <property type="match status" value="1"/>
</dbReference>
<protein>
    <recommendedName>
        <fullName evidence="9">VIT family protein</fullName>
    </recommendedName>
</protein>
<feature type="transmembrane region" description="Helical" evidence="6">
    <location>
        <begin position="55"/>
        <end position="75"/>
    </location>
</feature>
<evidence type="ECO:0000256" key="4">
    <source>
        <dbReference type="ARBA" id="ARBA00023136"/>
    </source>
</evidence>
<dbReference type="AlphaFoldDB" id="A0A095ZM82"/>
<accession>A0A095ZM82</accession>
<name>A0A095ZM82_9MICC</name>
<evidence type="ECO:0000256" key="1">
    <source>
        <dbReference type="ARBA" id="ARBA00004127"/>
    </source>
</evidence>
<dbReference type="RefSeq" id="WP_035757408.1">
    <property type="nucleotide sequence ID" value="NZ_JRNH01000029.1"/>
</dbReference>
<evidence type="ECO:0000313" key="8">
    <source>
        <dbReference type="Proteomes" id="UP000053528"/>
    </source>
</evidence>
<dbReference type="CDD" id="cd02432">
    <property type="entry name" value="Nodulin-21_like_1"/>
    <property type="match status" value="1"/>
</dbReference>
<comment type="caution">
    <text evidence="7">The sequence shown here is derived from an EMBL/GenBank/DDBJ whole genome shotgun (WGS) entry which is preliminary data.</text>
</comment>
<keyword evidence="4 6" id="KW-0472">Membrane</keyword>
<feature type="transmembrane region" description="Helical" evidence="6">
    <location>
        <begin position="26"/>
        <end position="49"/>
    </location>
</feature>
<reference evidence="7 8" key="1">
    <citation type="submission" date="2014-07" db="EMBL/GenBank/DDBJ databases">
        <authorList>
            <person name="McCorrison J."/>
            <person name="Sanka R."/>
            <person name="Torralba M."/>
            <person name="Gillis M."/>
            <person name="Haft D.H."/>
            <person name="Methe B."/>
            <person name="Sutton G."/>
            <person name="Nelson K.E."/>
        </authorList>
    </citation>
    <scope>NUCLEOTIDE SEQUENCE [LARGE SCALE GENOMIC DNA]</scope>
    <source>
        <strain evidence="7 8">DNF00011</strain>
    </source>
</reference>
<feature type="region of interest" description="Disordered" evidence="5">
    <location>
        <begin position="1"/>
        <end position="20"/>
    </location>
</feature>
<feature type="transmembrane region" description="Helical" evidence="6">
    <location>
        <begin position="217"/>
        <end position="237"/>
    </location>
</feature>
<feature type="transmembrane region" description="Helical" evidence="6">
    <location>
        <begin position="158"/>
        <end position="180"/>
    </location>
</feature>
<keyword evidence="3 6" id="KW-1133">Transmembrane helix</keyword>
<evidence type="ECO:0000256" key="3">
    <source>
        <dbReference type="ARBA" id="ARBA00022989"/>
    </source>
</evidence>
<evidence type="ECO:0000256" key="2">
    <source>
        <dbReference type="ARBA" id="ARBA00022692"/>
    </source>
</evidence>
<proteinExistence type="predicted"/>